<name>A0A975DK79_9GAMM</name>
<gene>
    <name evidence="3" type="ORF">J5O05_21000</name>
</gene>
<keyword evidence="3" id="KW-0614">Plasmid</keyword>
<evidence type="ECO:0000259" key="2">
    <source>
        <dbReference type="SMART" id="SM00245"/>
    </source>
</evidence>
<dbReference type="PANTHER" id="PTHR11261:SF3">
    <property type="entry name" value="RETINOL-BINDING PROTEIN 3"/>
    <property type="match status" value="1"/>
</dbReference>
<sequence>MKTTSLFLCSSFLIAFAGQSFALTQSDKLTIQHAVESSITSHYVETSKIPKIMALLETLNSSSEWQLAETEEQVAHLLTDTLQQVDKHFAVNQIPTTTTTEKKEPWFHKLARKNYGFTDVVVLDGNIGYLSFWGFADVTPSLRAKLASVMKVLEDVDALIIDLRENGGGSAQMVQLLSGYFLPEKTHLNSFYNRQTDATTEFWSETNIAGKVRADVPLYILTGPNTFSAAEEFSYNMKHLKRGVIVGEKTKGGANPWQYFPLEHTSRIALPVSKAINPITKTNWENVGVLPDVAVAAKNAKTEAYYQAIQLLLKTSADQDAFLVRERESVAATFNRELTSRND</sequence>
<keyword evidence="4" id="KW-1185">Reference proteome</keyword>
<dbReference type="Proteomes" id="UP000664904">
    <property type="component" value="Plasmid unnamed5"/>
</dbReference>
<dbReference type="Gene3D" id="3.30.750.44">
    <property type="match status" value="1"/>
</dbReference>
<dbReference type="SUPFAM" id="SSF52096">
    <property type="entry name" value="ClpP/crotonase"/>
    <property type="match status" value="1"/>
</dbReference>
<feature type="signal peptide" evidence="1">
    <location>
        <begin position="1"/>
        <end position="22"/>
    </location>
</feature>
<organism evidence="3 4">
    <name type="scientific">Pseudoalteromonas xiamenensis</name>
    <dbReference type="NCBI Taxonomy" id="882626"/>
    <lineage>
        <taxon>Bacteria</taxon>
        <taxon>Pseudomonadati</taxon>
        <taxon>Pseudomonadota</taxon>
        <taxon>Gammaproteobacteria</taxon>
        <taxon>Alteromonadales</taxon>
        <taxon>Pseudoalteromonadaceae</taxon>
        <taxon>Pseudoalteromonas</taxon>
    </lineage>
</organism>
<dbReference type="GO" id="GO:0006508">
    <property type="term" value="P:proteolysis"/>
    <property type="evidence" value="ECO:0007669"/>
    <property type="project" value="InterPro"/>
</dbReference>
<dbReference type="InterPro" id="IPR005151">
    <property type="entry name" value="Tail-specific_protease"/>
</dbReference>
<dbReference type="PANTHER" id="PTHR11261">
    <property type="entry name" value="INTERPHOTORECEPTOR RETINOID-BINDING PROTEIN"/>
    <property type="match status" value="1"/>
</dbReference>
<dbReference type="SMART" id="SM00245">
    <property type="entry name" value="TSPc"/>
    <property type="match status" value="1"/>
</dbReference>
<evidence type="ECO:0000313" key="4">
    <source>
        <dbReference type="Proteomes" id="UP000664904"/>
    </source>
</evidence>
<evidence type="ECO:0000256" key="1">
    <source>
        <dbReference type="SAM" id="SignalP"/>
    </source>
</evidence>
<dbReference type="RefSeq" id="WP_208844879.1">
    <property type="nucleotide sequence ID" value="NZ_CP072135.1"/>
</dbReference>
<reference evidence="3" key="1">
    <citation type="submission" date="2021-03" db="EMBL/GenBank/DDBJ databases">
        <title>Complete Genome of Pseudoalteromonas xiamenensis STKMTI.2, a new potential marine bacterium producing anti-Vibrio compounds.</title>
        <authorList>
            <person name="Handayani D.P."/>
            <person name="Isnansetyo A."/>
            <person name="Istiqomah I."/>
            <person name="Jumina J."/>
        </authorList>
    </citation>
    <scope>NUCLEOTIDE SEQUENCE</scope>
    <source>
        <strain evidence="3">STKMTI.2</strain>
        <plasmid evidence="3">unnamed5</plasmid>
    </source>
</reference>
<protein>
    <submittedName>
        <fullName evidence="3">S41 family peptidase</fullName>
    </submittedName>
</protein>
<proteinExistence type="predicted"/>
<evidence type="ECO:0000313" key="3">
    <source>
        <dbReference type="EMBL" id="QTH73260.1"/>
    </source>
</evidence>
<accession>A0A975DK79</accession>
<feature type="domain" description="Tail specific protease" evidence="2">
    <location>
        <begin position="70"/>
        <end position="296"/>
    </location>
</feature>
<geneLocation type="plasmid" evidence="3 4">
    <name>unnamed5</name>
</geneLocation>
<dbReference type="KEGG" id="pxi:J5O05_21000"/>
<dbReference type="EMBL" id="CP072135">
    <property type="protein sequence ID" value="QTH73260.1"/>
    <property type="molecule type" value="Genomic_DNA"/>
</dbReference>
<keyword evidence="1" id="KW-0732">Signal</keyword>
<dbReference type="GO" id="GO:0008236">
    <property type="term" value="F:serine-type peptidase activity"/>
    <property type="evidence" value="ECO:0007669"/>
    <property type="project" value="InterPro"/>
</dbReference>
<dbReference type="AlphaFoldDB" id="A0A975DK79"/>
<dbReference type="InterPro" id="IPR029045">
    <property type="entry name" value="ClpP/crotonase-like_dom_sf"/>
</dbReference>
<feature type="chain" id="PRO_5038099568" evidence="1">
    <location>
        <begin position="23"/>
        <end position="343"/>
    </location>
</feature>
<dbReference type="Gene3D" id="3.90.226.10">
    <property type="entry name" value="2-enoyl-CoA Hydratase, Chain A, domain 1"/>
    <property type="match status" value="1"/>
</dbReference>
<dbReference type="CDD" id="cd07563">
    <property type="entry name" value="Peptidase_S41_IRBP"/>
    <property type="match status" value="1"/>
</dbReference>
<dbReference type="Pfam" id="PF03572">
    <property type="entry name" value="Peptidase_S41"/>
    <property type="match status" value="1"/>
</dbReference>